<dbReference type="EMBL" id="FRAB01000019">
    <property type="protein sequence ID" value="SHK34053.1"/>
    <property type="molecule type" value="Genomic_DNA"/>
</dbReference>
<proteinExistence type="predicted"/>
<feature type="compositionally biased region" description="Low complexity" evidence="1">
    <location>
        <begin position="227"/>
        <end position="248"/>
    </location>
</feature>
<feature type="region of interest" description="Disordered" evidence="1">
    <location>
        <begin position="226"/>
        <end position="262"/>
    </location>
</feature>
<accession>A0A1M6RNL7</accession>
<gene>
    <name evidence="3" type="ORF">SAMN05192548_101967</name>
</gene>
<dbReference type="Proteomes" id="UP000184395">
    <property type="component" value="Unassembled WGS sequence"/>
</dbReference>
<feature type="compositionally biased region" description="Polar residues" evidence="1">
    <location>
        <begin position="22"/>
        <end position="32"/>
    </location>
</feature>
<evidence type="ECO:0000313" key="4">
    <source>
        <dbReference type="Proteomes" id="UP000184395"/>
    </source>
</evidence>
<feature type="compositionally biased region" description="Polar residues" evidence="1">
    <location>
        <begin position="251"/>
        <end position="262"/>
    </location>
</feature>
<protein>
    <submittedName>
        <fullName evidence="3">Uncharacterized membrane protein</fullName>
    </submittedName>
</protein>
<evidence type="ECO:0000256" key="1">
    <source>
        <dbReference type="SAM" id="MobiDB-lite"/>
    </source>
</evidence>
<keyword evidence="2" id="KW-0472">Membrane</keyword>
<evidence type="ECO:0000313" key="3">
    <source>
        <dbReference type="EMBL" id="SHK34053.1"/>
    </source>
</evidence>
<keyword evidence="2" id="KW-0812">Transmembrane</keyword>
<name>A0A1M6RNL7_9BURK</name>
<dbReference type="STRING" id="169427.SAMN05192548_101967"/>
<reference evidence="3 4" key="1">
    <citation type="submission" date="2016-11" db="EMBL/GenBank/DDBJ databases">
        <authorList>
            <person name="Jaros S."/>
            <person name="Januszkiewicz K."/>
            <person name="Wedrychowicz H."/>
        </authorList>
    </citation>
    <scope>NUCLEOTIDE SEQUENCE [LARGE SCALE GENOMIC DNA]</scope>
    <source>
        <strain evidence="3 4">LMG 20594</strain>
    </source>
</reference>
<feature type="transmembrane region" description="Helical" evidence="2">
    <location>
        <begin position="143"/>
        <end position="163"/>
    </location>
</feature>
<feature type="transmembrane region" description="Helical" evidence="2">
    <location>
        <begin position="60"/>
        <end position="79"/>
    </location>
</feature>
<dbReference type="Pfam" id="PF09842">
    <property type="entry name" value="DUF2069"/>
    <property type="match status" value="1"/>
</dbReference>
<sequence length="262" mass="26819">MRIAANAPNAKPSDRDHDAETVGTSATDTSPMPATAAHVRQGNAGARGATTALPVRQKTAAALGATTALLALIVLCAAWEGWLAPLRPGGSALLLKAVPLLLALPGVWRRRLYTLQWASMLILLYFAEGVVRGWSERGLSARLGWLEAVLAVVFFVCAIAHVAPFKRAAKVAAKLAGQQAAEVGGEVGGEAGGEVGGDMDSEVAGEAGAKVRGEVDGKARAKVHTKAQAAAEPAAEPPAEVTAKPAAEQVTEPSATQAKTLT</sequence>
<dbReference type="InterPro" id="IPR018643">
    <property type="entry name" value="DUF2069_membrane"/>
</dbReference>
<evidence type="ECO:0000256" key="2">
    <source>
        <dbReference type="SAM" id="Phobius"/>
    </source>
</evidence>
<keyword evidence="2" id="KW-1133">Transmembrane helix</keyword>
<organism evidence="3 4">
    <name type="scientific">Paraburkholderia terricola</name>
    <dbReference type="NCBI Taxonomy" id="169427"/>
    <lineage>
        <taxon>Bacteria</taxon>
        <taxon>Pseudomonadati</taxon>
        <taxon>Pseudomonadota</taxon>
        <taxon>Betaproteobacteria</taxon>
        <taxon>Burkholderiales</taxon>
        <taxon>Burkholderiaceae</taxon>
        <taxon>Paraburkholderia</taxon>
    </lineage>
</organism>
<feature type="transmembrane region" description="Helical" evidence="2">
    <location>
        <begin position="114"/>
        <end position="131"/>
    </location>
</feature>
<dbReference type="AlphaFoldDB" id="A0A1M6RNL7"/>
<feature type="region of interest" description="Disordered" evidence="1">
    <location>
        <begin position="1"/>
        <end position="33"/>
    </location>
</feature>